<keyword evidence="1" id="KW-0560">Oxidoreductase</keyword>
<dbReference type="Pfam" id="PF03446">
    <property type="entry name" value="NAD_binding_2"/>
    <property type="match status" value="1"/>
</dbReference>
<reference evidence="4 5" key="1">
    <citation type="journal article" date="2014" name="Int. J. Syst. Evol. Microbiol.">
        <title>Complete genome sequence of Corynebacterium casei LMG S-19264T (=DSM 44701T), isolated from a smear-ripened cheese.</title>
        <authorList>
            <consortium name="US DOE Joint Genome Institute (JGI-PGF)"/>
            <person name="Walter F."/>
            <person name="Albersmeier A."/>
            <person name="Kalinowski J."/>
            <person name="Ruckert C."/>
        </authorList>
    </citation>
    <scope>NUCLEOTIDE SEQUENCE [LARGE SCALE GENOMIC DNA]</scope>
    <source>
        <strain evidence="4 5">CGMCC 1.15896</strain>
    </source>
</reference>
<evidence type="ECO:0000313" key="4">
    <source>
        <dbReference type="EMBL" id="GGA59080.1"/>
    </source>
</evidence>
<evidence type="ECO:0000256" key="1">
    <source>
        <dbReference type="ARBA" id="ARBA00023002"/>
    </source>
</evidence>
<comment type="caution">
    <text evidence="4">The sequence shown here is derived from an EMBL/GenBank/DDBJ whole genome shotgun (WGS) entry which is preliminary data.</text>
</comment>
<dbReference type="Gene3D" id="1.10.1040.10">
    <property type="entry name" value="N-(1-d-carboxylethyl)-l-norvaline Dehydrogenase, domain 2"/>
    <property type="match status" value="1"/>
</dbReference>
<keyword evidence="5" id="KW-1185">Reference proteome</keyword>
<dbReference type="Gene3D" id="3.40.50.720">
    <property type="entry name" value="NAD(P)-binding Rossmann-like Domain"/>
    <property type="match status" value="1"/>
</dbReference>
<dbReference type="RefSeq" id="WP_127071865.1">
    <property type="nucleotide sequence ID" value="NZ_BMKB01000005.1"/>
</dbReference>
<dbReference type="InterPro" id="IPR006115">
    <property type="entry name" value="6PGDH_NADP-bd"/>
</dbReference>
<evidence type="ECO:0000259" key="2">
    <source>
        <dbReference type="Pfam" id="PF03446"/>
    </source>
</evidence>
<dbReference type="Pfam" id="PF21761">
    <property type="entry name" value="RedAm-like_C"/>
    <property type="match status" value="1"/>
</dbReference>
<dbReference type="Proteomes" id="UP000596977">
    <property type="component" value="Unassembled WGS sequence"/>
</dbReference>
<feature type="domain" description="6-phosphogluconate dehydrogenase NADP-binding" evidence="2">
    <location>
        <begin position="5"/>
        <end position="161"/>
    </location>
</feature>
<sequence length="291" mass="30998">MKHVVAIIGTGRMGSALATALLNGGHQVRVWNRSPSKYADLVRLGAQPSATVAEAVADADVVIVNVSDYAASSQVLDVAEVRTALASKLLVQLTSGSPRQARDSAAWATEHGIRYLDGAIMGTPNYIGKPEGTILYAGPEKEFNDYHNIFLALGGNARHVGTDVGHASALDCALLGSIVVDVEGIPPDLFTTFFAAFKPVVDDAVIDVATRVRDGRLKGDEATLASLDAHYSAFKQLLELTRERGLDPTLPDAFDQLFRRAMHAGLAQADFAALSAFLRRPIEAHRVGELA</sequence>
<proteinExistence type="predicted"/>
<evidence type="ECO:0000259" key="3">
    <source>
        <dbReference type="Pfam" id="PF21761"/>
    </source>
</evidence>
<dbReference type="GO" id="GO:0050661">
    <property type="term" value="F:NADP binding"/>
    <property type="evidence" value="ECO:0007669"/>
    <property type="project" value="InterPro"/>
</dbReference>
<dbReference type="InterPro" id="IPR051265">
    <property type="entry name" value="HIBADH-related_NP60_sf"/>
</dbReference>
<gene>
    <name evidence="4" type="primary">mmsB</name>
    <name evidence="4" type="ORF">GCM10011499_31490</name>
</gene>
<dbReference type="GO" id="GO:0016491">
    <property type="term" value="F:oxidoreductase activity"/>
    <property type="evidence" value="ECO:0007669"/>
    <property type="project" value="UniProtKB-KW"/>
</dbReference>
<dbReference type="EMBL" id="BMKB01000005">
    <property type="protein sequence ID" value="GGA59080.1"/>
    <property type="molecule type" value="Genomic_DNA"/>
</dbReference>
<accession>A0A916RJ06</accession>
<dbReference type="AlphaFoldDB" id="A0A916RJ06"/>
<dbReference type="OrthoDB" id="9812907at2"/>
<dbReference type="InterPro" id="IPR036291">
    <property type="entry name" value="NAD(P)-bd_dom_sf"/>
</dbReference>
<dbReference type="InterPro" id="IPR048666">
    <property type="entry name" value="RedAm-like_C"/>
</dbReference>
<dbReference type="InterPro" id="IPR015815">
    <property type="entry name" value="HIBADH-related"/>
</dbReference>
<evidence type="ECO:0000313" key="5">
    <source>
        <dbReference type="Proteomes" id="UP000596977"/>
    </source>
</evidence>
<name>A0A916RJ06_9HYPH</name>
<organism evidence="4 5">
    <name type="scientific">Pelagibacterium lentulum</name>
    <dbReference type="NCBI Taxonomy" id="2029865"/>
    <lineage>
        <taxon>Bacteria</taxon>
        <taxon>Pseudomonadati</taxon>
        <taxon>Pseudomonadota</taxon>
        <taxon>Alphaproteobacteria</taxon>
        <taxon>Hyphomicrobiales</taxon>
        <taxon>Devosiaceae</taxon>
        <taxon>Pelagibacterium</taxon>
    </lineage>
</organism>
<dbReference type="PANTHER" id="PTHR43580">
    <property type="entry name" value="OXIDOREDUCTASE GLYR1-RELATED"/>
    <property type="match status" value="1"/>
</dbReference>
<dbReference type="PIRSF" id="PIRSF000103">
    <property type="entry name" value="HIBADH"/>
    <property type="match status" value="1"/>
</dbReference>
<dbReference type="InterPro" id="IPR013328">
    <property type="entry name" value="6PGD_dom2"/>
</dbReference>
<dbReference type="SUPFAM" id="SSF51735">
    <property type="entry name" value="NAD(P)-binding Rossmann-fold domains"/>
    <property type="match status" value="1"/>
</dbReference>
<feature type="domain" description="NADPH-dependent reductive aminase-like C-terminal" evidence="3">
    <location>
        <begin position="176"/>
        <end position="279"/>
    </location>
</feature>
<dbReference type="PANTHER" id="PTHR43580:SF2">
    <property type="entry name" value="CYTOKINE-LIKE NUCLEAR FACTOR N-PAC"/>
    <property type="match status" value="1"/>
</dbReference>
<protein>
    <submittedName>
        <fullName evidence="4">3-hydroxyisobutyrate dehydrogenase</fullName>
    </submittedName>
</protein>